<dbReference type="Proteomes" id="UP000034044">
    <property type="component" value="Unassembled WGS sequence"/>
</dbReference>
<dbReference type="EMBL" id="LBSR01000019">
    <property type="protein sequence ID" value="KKQ21471.1"/>
    <property type="molecule type" value="Genomic_DNA"/>
</dbReference>
<evidence type="ECO:0000313" key="2">
    <source>
        <dbReference type="EMBL" id="KKQ21471.1"/>
    </source>
</evidence>
<organism evidence="2 3">
    <name type="scientific">Candidatus Wolfebacteria bacterium GW2011_GWC1_37_10</name>
    <dbReference type="NCBI Taxonomy" id="1619010"/>
    <lineage>
        <taxon>Bacteria</taxon>
        <taxon>Candidatus Wolfeibacteriota</taxon>
    </lineage>
</organism>
<feature type="transmembrane region" description="Helical" evidence="1">
    <location>
        <begin position="35"/>
        <end position="62"/>
    </location>
</feature>
<comment type="caution">
    <text evidence="2">The sequence shown here is derived from an EMBL/GenBank/DDBJ whole genome shotgun (WGS) entry which is preliminary data.</text>
</comment>
<evidence type="ECO:0008006" key="4">
    <source>
        <dbReference type="Google" id="ProtNLM"/>
    </source>
</evidence>
<evidence type="ECO:0000256" key="1">
    <source>
        <dbReference type="SAM" id="Phobius"/>
    </source>
</evidence>
<accession>A0A0G0IZV3</accession>
<proteinExistence type="predicted"/>
<gene>
    <name evidence="2" type="ORF">US36_C0019G0007</name>
</gene>
<keyword evidence="1" id="KW-1133">Transmembrane helix</keyword>
<keyword evidence="1" id="KW-0812">Transmembrane</keyword>
<dbReference type="AlphaFoldDB" id="A0A0G0IZV3"/>
<sequence>MQFQIPQFIDIENKIVGPLTLKQFLYLAAAGGLDFLLFFVLATWLWVFIAAIIAVIGLALAFGKYNGQSLPKIGLYAFGFMWKPRRYFWQREIKQKTIQISSIGDQRRDLKNYLPQMPNVKKLWVDLMTSKAPIPKREKSASPHWGRQPKEKFEVLKKITGDKEIARRVDYR</sequence>
<protein>
    <recommendedName>
        <fullName evidence="4">PrgI family protein</fullName>
    </recommendedName>
</protein>
<evidence type="ECO:0000313" key="3">
    <source>
        <dbReference type="Proteomes" id="UP000034044"/>
    </source>
</evidence>
<keyword evidence="1" id="KW-0472">Membrane</keyword>
<dbReference type="Pfam" id="PF12666">
    <property type="entry name" value="PrgI"/>
    <property type="match status" value="1"/>
</dbReference>
<reference evidence="2 3" key="1">
    <citation type="journal article" date="2015" name="Nature">
        <title>rRNA introns, odd ribosomes, and small enigmatic genomes across a large radiation of phyla.</title>
        <authorList>
            <person name="Brown C.T."/>
            <person name="Hug L.A."/>
            <person name="Thomas B.C."/>
            <person name="Sharon I."/>
            <person name="Castelle C.J."/>
            <person name="Singh A."/>
            <person name="Wilkins M.J."/>
            <person name="Williams K.H."/>
            <person name="Banfield J.F."/>
        </authorList>
    </citation>
    <scope>NUCLEOTIDE SEQUENCE [LARGE SCALE GENOMIC DNA]</scope>
</reference>
<name>A0A0G0IZV3_9BACT</name>
<dbReference type="InterPro" id="IPR024414">
    <property type="entry name" value="Uncharacterised_PrgI"/>
</dbReference>